<organism evidence="2 3">
    <name type="scientific">Streptomyces umbrinus</name>
    <dbReference type="NCBI Taxonomy" id="67370"/>
    <lineage>
        <taxon>Bacteria</taxon>
        <taxon>Bacillati</taxon>
        <taxon>Actinomycetota</taxon>
        <taxon>Actinomycetes</taxon>
        <taxon>Kitasatosporales</taxon>
        <taxon>Streptomycetaceae</taxon>
        <taxon>Streptomyces</taxon>
        <taxon>Streptomyces phaeochromogenes group</taxon>
    </lineage>
</organism>
<proteinExistence type="predicted"/>
<name>A0ABU0TCT9_9ACTN</name>
<accession>A0ABU0TCT9</accession>
<dbReference type="EMBL" id="JAUSZI010000003">
    <property type="protein sequence ID" value="MDQ1033518.1"/>
    <property type="molecule type" value="Genomic_DNA"/>
</dbReference>
<reference evidence="2 3" key="1">
    <citation type="submission" date="2023-07" db="EMBL/GenBank/DDBJ databases">
        <title>Comparative genomics of wheat-associated soil bacteria to identify genetic determinants of phenazine resistance.</title>
        <authorList>
            <person name="Mouncey N."/>
        </authorList>
    </citation>
    <scope>NUCLEOTIDE SEQUENCE [LARGE SCALE GENOMIC DNA]</scope>
    <source>
        <strain evidence="2 3">V2I4</strain>
    </source>
</reference>
<feature type="transmembrane region" description="Helical" evidence="1">
    <location>
        <begin position="139"/>
        <end position="164"/>
    </location>
</feature>
<evidence type="ECO:0000313" key="2">
    <source>
        <dbReference type="EMBL" id="MDQ1033518.1"/>
    </source>
</evidence>
<protein>
    <submittedName>
        <fullName evidence="2">Uncharacterized protein</fullName>
    </submittedName>
</protein>
<evidence type="ECO:0000256" key="1">
    <source>
        <dbReference type="SAM" id="Phobius"/>
    </source>
</evidence>
<keyword evidence="3" id="KW-1185">Reference proteome</keyword>
<keyword evidence="1" id="KW-0812">Transmembrane</keyword>
<comment type="caution">
    <text evidence="2">The sequence shown here is derived from an EMBL/GenBank/DDBJ whole genome shotgun (WGS) entry which is preliminary data.</text>
</comment>
<dbReference type="Proteomes" id="UP001230328">
    <property type="component" value="Unassembled WGS sequence"/>
</dbReference>
<gene>
    <name evidence="2" type="ORF">QF035_011187</name>
</gene>
<evidence type="ECO:0000313" key="3">
    <source>
        <dbReference type="Proteomes" id="UP001230328"/>
    </source>
</evidence>
<sequence length="228" mass="24773">MVGGCGRSPGRGRWVSCLYGSDARPLNCRHPPSRFRERRGLPRLPRAQRAHGRAMTGARVRRGSMAGDRFTQVANGLFRDAQLSFKAKGLFGLLSTHQHGWRVTVADLVLVYPSGRERWSNSGVSSVRWARRRSGGRRLVRLVAVVVLSVCVGPAPGVLRFAIWSRGKARPSARVFRRPADAVTLEEPRRLCDVPLPGGDGPVLVVMRSGGSRFWGTGLVGSGCVPAG</sequence>
<keyword evidence="1" id="KW-0472">Membrane</keyword>
<keyword evidence="1" id="KW-1133">Transmembrane helix</keyword>